<comment type="caution">
    <text evidence="2">The sequence shown here is derived from an EMBL/GenBank/DDBJ whole genome shotgun (WGS) entry which is preliminary data.</text>
</comment>
<accession>A0A645EC64</accession>
<evidence type="ECO:0000259" key="1">
    <source>
        <dbReference type="Pfam" id="PF01593"/>
    </source>
</evidence>
<dbReference type="InterPro" id="IPR036188">
    <property type="entry name" value="FAD/NAD-bd_sf"/>
</dbReference>
<dbReference type="Pfam" id="PF01593">
    <property type="entry name" value="Amino_oxidase"/>
    <property type="match status" value="1"/>
</dbReference>
<sequence>MECVKRRGFRLPGDMTVAEWLDGAGQTGALRRRLWEPLCLAALNTPAERASAQLFANVLRDSLGSPRREDTDLLLPRVPLGQLLPEPAGDWLTTHGACIRLRHRVRTLARQTDSIQVDDQPFDAAVLAVAPQHAATLWPEAAVPNGFEPIATVYLQYPPDIKLPFPLQSLSGRLGQWVVDRGDGLLACVLSGHGDWETYDDAALAHVLDAELRISAPLLGASTIREKRATFAATPDLRRPDPQNGRLHIAGDYAWSDYPATLEGAIRSGLRAAHAILGN</sequence>
<dbReference type="PANTHER" id="PTHR42923">
    <property type="entry name" value="PROTOPORPHYRINOGEN OXIDASE"/>
    <property type="match status" value="1"/>
</dbReference>
<dbReference type="InterPro" id="IPR050464">
    <property type="entry name" value="Zeta_carotene_desat/Oxidored"/>
</dbReference>
<dbReference type="SUPFAM" id="SSF51905">
    <property type="entry name" value="FAD/NAD(P)-binding domain"/>
    <property type="match status" value="1"/>
</dbReference>
<gene>
    <name evidence="2" type="primary">hpnE</name>
    <name evidence="2" type="ORF">SDC9_145549</name>
</gene>
<dbReference type="PANTHER" id="PTHR42923:SF47">
    <property type="entry name" value="BLR3003 PROTEIN"/>
    <property type="match status" value="1"/>
</dbReference>
<organism evidence="2">
    <name type="scientific">bioreactor metagenome</name>
    <dbReference type="NCBI Taxonomy" id="1076179"/>
    <lineage>
        <taxon>unclassified sequences</taxon>
        <taxon>metagenomes</taxon>
        <taxon>ecological metagenomes</taxon>
    </lineage>
</organism>
<dbReference type="AlphaFoldDB" id="A0A645EC64"/>
<dbReference type="EMBL" id="VSSQ01044537">
    <property type="protein sequence ID" value="MPM98363.1"/>
    <property type="molecule type" value="Genomic_DNA"/>
</dbReference>
<dbReference type="InterPro" id="IPR017830">
    <property type="entry name" value="SQase_HpnE"/>
</dbReference>
<evidence type="ECO:0000313" key="2">
    <source>
        <dbReference type="EMBL" id="MPM98363.1"/>
    </source>
</evidence>
<protein>
    <submittedName>
        <fullName evidence="2">Hydroxysqualene dehydroxylase</fullName>
        <ecNumber evidence="2">1.17.8.1</ecNumber>
    </submittedName>
</protein>
<name>A0A645EC64_9ZZZZ</name>
<feature type="domain" description="Amine oxidase" evidence="1">
    <location>
        <begin position="69"/>
        <end position="277"/>
    </location>
</feature>
<dbReference type="EC" id="1.17.8.1" evidence="2"/>
<dbReference type="InterPro" id="IPR002937">
    <property type="entry name" value="Amino_oxidase"/>
</dbReference>
<reference evidence="2" key="1">
    <citation type="submission" date="2019-08" db="EMBL/GenBank/DDBJ databases">
        <authorList>
            <person name="Kucharzyk K."/>
            <person name="Murdoch R.W."/>
            <person name="Higgins S."/>
            <person name="Loffler F."/>
        </authorList>
    </citation>
    <scope>NUCLEOTIDE SEQUENCE</scope>
</reference>
<keyword evidence="2" id="KW-0560">Oxidoreductase</keyword>
<dbReference type="GO" id="GO:0016491">
    <property type="term" value="F:oxidoreductase activity"/>
    <property type="evidence" value="ECO:0007669"/>
    <property type="project" value="UniProtKB-KW"/>
</dbReference>
<dbReference type="NCBIfam" id="TIGR03467">
    <property type="entry name" value="HpnE"/>
    <property type="match status" value="1"/>
</dbReference>
<proteinExistence type="predicted"/>
<dbReference type="Gene3D" id="1.10.10.1620">
    <property type="match status" value="1"/>
</dbReference>